<feature type="domain" description="Glucose-methanol-choline oxidoreductase N-terminal" evidence="6">
    <location>
        <begin position="51"/>
        <end position="371"/>
    </location>
</feature>
<evidence type="ECO:0000256" key="3">
    <source>
        <dbReference type="ARBA" id="ARBA00022630"/>
    </source>
</evidence>
<dbReference type="PANTHER" id="PTHR11552">
    <property type="entry name" value="GLUCOSE-METHANOL-CHOLINE GMC OXIDOREDUCTASE"/>
    <property type="match status" value="1"/>
</dbReference>
<dbReference type="GO" id="GO:0050660">
    <property type="term" value="F:flavin adenine dinucleotide binding"/>
    <property type="evidence" value="ECO:0007669"/>
    <property type="project" value="InterPro"/>
</dbReference>
<feature type="domain" description="Glucose-methanol-choline oxidoreductase C-terminal" evidence="7">
    <location>
        <begin position="479"/>
        <end position="625"/>
    </location>
</feature>
<dbReference type="EMBL" id="LWDF02000064">
    <property type="protein sequence ID" value="KAE8258591.1"/>
    <property type="molecule type" value="Genomic_DNA"/>
</dbReference>
<dbReference type="Pfam" id="PF05199">
    <property type="entry name" value="GMC_oxred_C"/>
    <property type="match status" value="1"/>
</dbReference>
<name>A0A177TWD4_9BASI</name>
<evidence type="ECO:0000259" key="6">
    <source>
        <dbReference type="Pfam" id="PF00732"/>
    </source>
</evidence>
<dbReference type="GO" id="GO:0016614">
    <property type="term" value="F:oxidoreductase activity, acting on CH-OH group of donors"/>
    <property type="evidence" value="ECO:0007669"/>
    <property type="project" value="InterPro"/>
</dbReference>
<keyword evidence="9" id="KW-1185">Reference proteome</keyword>
<keyword evidence="5" id="KW-0560">Oxidoreductase</keyword>
<evidence type="ECO:0000256" key="2">
    <source>
        <dbReference type="ARBA" id="ARBA00010790"/>
    </source>
</evidence>
<evidence type="ECO:0000313" key="9">
    <source>
        <dbReference type="Proteomes" id="UP000077521"/>
    </source>
</evidence>
<gene>
    <name evidence="8" type="ORF">A4X13_0g1589</name>
</gene>
<comment type="cofactor">
    <cofactor evidence="1">
        <name>FAD</name>
        <dbReference type="ChEBI" id="CHEBI:57692"/>
    </cofactor>
</comment>
<comment type="similarity">
    <text evidence="2">Belongs to the GMC oxidoreductase family.</text>
</comment>
<organism evidence="8 9">
    <name type="scientific">Tilletia indica</name>
    <dbReference type="NCBI Taxonomy" id="43049"/>
    <lineage>
        <taxon>Eukaryota</taxon>
        <taxon>Fungi</taxon>
        <taxon>Dikarya</taxon>
        <taxon>Basidiomycota</taxon>
        <taxon>Ustilaginomycotina</taxon>
        <taxon>Exobasidiomycetes</taxon>
        <taxon>Tilletiales</taxon>
        <taxon>Tilletiaceae</taxon>
        <taxon>Tilletia</taxon>
    </lineage>
</organism>
<reference evidence="8" key="1">
    <citation type="submission" date="2016-04" db="EMBL/GenBank/DDBJ databases">
        <authorList>
            <person name="Nguyen H.D."/>
            <person name="Samba Siva P."/>
            <person name="Cullis J."/>
            <person name="Levesque C.A."/>
            <person name="Hambleton S."/>
        </authorList>
    </citation>
    <scope>NUCLEOTIDE SEQUENCE</scope>
    <source>
        <strain evidence="8">DAOMC 236416</strain>
    </source>
</reference>
<dbReference type="Pfam" id="PF00732">
    <property type="entry name" value="GMC_oxred_N"/>
    <property type="match status" value="1"/>
</dbReference>
<accession>A0A177TWD4</accession>
<protein>
    <recommendedName>
        <fullName evidence="10">Glucose-methanol-choline oxidoreductase N-terminal domain-containing protein</fullName>
    </recommendedName>
</protein>
<keyword evidence="3" id="KW-0285">Flavoprotein</keyword>
<comment type="caution">
    <text evidence="8">The sequence shown here is derived from an EMBL/GenBank/DDBJ whole genome shotgun (WGS) entry which is preliminary data.</text>
</comment>
<dbReference type="InterPro" id="IPR036188">
    <property type="entry name" value="FAD/NAD-bd_sf"/>
</dbReference>
<dbReference type="SUPFAM" id="SSF54373">
    <property type="entry name" value="FAD-linked reductases, C-terminal domain"/>
    <property type="match status" value="1"/>
</dbReference>
<evidence type="ECO:0000259" key="7">
    <source>
        <dbReference type="Pfam" id="PF05199"/>
    </source>
</evidence>
<dbReference type="Proteomes" id="UP000077521">
    <property type="component" value="Unassembled WGS sequence"/>
</dbReference>
<evidence type="ECO:0008006" key="10">
    <source>
        <dbReference type="Google" id="ProtNLM"/>
    </source>
</evidence>
<evidence type="ECO:0000256" key="5">
    <source>
        <dbReference type="ARBA" id="ARBA00023002"/>
    </source>
</evidence>
<dbReference type="InterPro" id="IPR007867">
    <property type="entry name" value="GMC_OxRtase_C"/>
</dbReference>
<evidence type="ECO:0000313" key="8">
    <source>
        <dbReference type="EMBL" id="KAE8258591.1"/>
    </source>
</evidence>
<sequence length="638" mass="67838">MRCRIVLVAFTAAVIAVLPHPSNASPLTSDDLWKRASVVTNQVSVATSRTYDYIIVGGGLAGLVVANRLTEDQRISVLVIESGSDTRNDARIKSFDSYGEVFKPANKDINWLFDTTNGKSISAGRGLGGSSSINGGAITRGDVVQLDNIGKLGNNGWDYSSMLDYMKKAEKFLTPNAAQVSNGARFNASAHGSDGYLSVRFGDVQSSSRRSPLDKRFYTGPYQRSFVQSIKAELGVDLVDDLSAGHTNGVAYTPNSMLPAGGNLRSSSAVAYLSPIENSRSNLVVLTGSRGWKLTWQQGAQTPLATGVVIQQQNGGPTYNVKASREVIVAAGAIRSPVFLEHSGIGDPNILNKLNIPVTVNLPGVGKGLNEQTQSVLGAPKKSSVSFGGVGPSNLIAMPSVKQLMSNSSAVRTYIESNYQKWANEAVAAGAAVNAKGLILQWQLATSALFDSNVGAVEMFVDSGYPDGGFGVEMWPLLPYSRGSVHTSGASTFAKSIVDPRYFSVPFDMDMQVAGCRGVRRVFQRSPVSDLINGVEQIPGFDSENGGVRDGPNHGAYARWQNWITNNYGSVSHPIGTCALAPQENGGVVDSNFKVYGTSNVRVVDASTLPQQISAHLSSTIYGIAERAADSIKSSQKF</sequence>
<evidence type="ECO:0000256" key="1">
    <source>
        <dbReference type="ARBA" id="ARBA00001974"/>
    </source>
</evidence>
<dbReference type="SUPFAM" id="SSF51905">
    <property type="entry name" value="FAD/NAD(P)-binding domain"/>
    <property type="match status" value="1"/>
</dbReference>
<dbReference type="Gene3D" id="4.10.450.10">
    <property type="entry name" value="Glucose Oxidase, domain 2"/>
    <property type="match status" value="1"/>
</dbReference>
<dbReference type="AlphaFoldDB" id="A0A177TWD4"/>
<evidence type="ECO:0000256" key="4">
    <source>
        <dbReference type="ARBA" id="ARBA00022827"/>
    </source>
</evidence>
<keyword evidence="4" id="KW-0274">FAD</keyword>
<dbReference type="Gene3D" id="3.50.50.60">
    <property type="entry name" value="FAD/NAD(P)-binding domain"/>
    <property type="match status" value="1"/>
</dbReference>
<dbReference type="Gene3D" id="3.30.560.10">
    <property type="entry name" value="Glucose Oxidase, domain 3"/>
    <property type="match status" value="1"/>
</dbReference>
<dbReference type="InterPro" id="IPR027424">
    <property type="entry name" value="Glucose_Oxidase_domain_2"/>
</dbReference>
<dbReference type="InterPro" id="IPR012132">
    <property type="entry name" value="GMC_OxRdtase"/>
</dbReference>
<reference evidence="8" key="2">
    <citation type="journal article" date="2019" name="IMA Fungus">
        <title>Genome sequencing and comparison of five Tilletia species to identify candidate genes for the detection of regulated species infecting wheat.</title>
        <authorList>
            <person name="Nguyen H.D.T."/>
            <person name="Sultana T."/>
            <person name="Kesanakurti P."/>
            <person name="Hambleton S."/>
        </authorList>
    </citation>
    <scope>NUCLEOTIDE SEQUENCE</scope>
    <source>
        <strain evidence="8">DAOMC 236416</strain>
    </source>
</reference>
<dbReference type="PANTHER" id="PTHR11552:SF201">
    <property type="entry name" value="GLUCOSE-METHANOL-CHOLINE OXIDOREDUCTASE N-TERMINAL DOMAIN-CONTAINING PROTEIN"/>
    <property type="match status" value="1"/>
</dbReference>
<dbReference type="InterPro" id="IPR000172">
    <property type="entry name" value="GMC_OxRdtase_N"/>
</dbReference>
<dbReference type="PIRSF" id="PIRSF000137">
    <property type="entry name" value="Alcohol_oxidase"/>
    <property type="match status" value="1"/>
</dbReference>
<proteinExistence type="inferred from homology"/>